<evidence type="ECO:0000256" key="1">
    <source>
        <dbReference type="SAM" id="MobiDB-lite"/>
    </source>
</evidence>
<evidence type="ECO:0000313" key="3">
    <source>
        <dbReference type="Proteomes" id="UP001488838"/>
    </source>
</evidence>
<feature type="compositionally biased region" description="Polar residues" evidence="1">
    <location>
        <begin position="10"/>
        <end position="25"/>
    </location>
</feature>
<name>A0AAW0IF80_MYOGA</name>
<dbReference type="EMBL" id="JBBHLL010000141">
    <property type="protein sequence ID" value="KAK7812982.1"/>
    <property type="molecule type" value="Genomic_DNA"/>
</dbReference>
<comment type="caution">
    <text evidence="2">The sequence shown here is derived from an EMBL/GenBank/DDBJ whole genome shotgun (WGS) entry which is preliminary data.</text>
</comment>
<dbReference type="AlphaFoldDB" id="A0AAW0IF80"/>
<protein>
    <submittedName>
        <fullName evidence="2">Uncharacterized protein</fullName>
    </submittedName>
</protein>
<dbReference type="Proteomes" id="UP001488838">
    <property type="component" value="Unassembled WGS sequence"/>
</dbReference>
<reference evidence="2 3" key="1">
    <citation type="journal article" date="2023" name="bioRxiv">
        <title>Conserved and derived expression patterns and positive selection on dental genes reveal complex evolutionary context of ever-growing rodent molars.</title>
        <authorList>
            <person name="Calamari Z.T."/>
            <person name="Song A."/>
            <person name="Cohen E."/>
            <person name="Akter M."/>
            <person name="Roy R.D."/>
            <person name="Hallikas O."/>
            <person name="Christensen M.M."/>
            <person name="Li P."/>
            <person name="Marangoni P."/>
            <person name="Jernvall J."/>
            <person name="Klein O.D."/>
        </authorList>
    </citation>
    <scope>NUCLEOTIDE SEQUENCE [LARGE SCALE GENOMIC DNA]</scope>
    <source>
        <strain evidence="2">V071</strain>
    </source>
</reference>
<evidence type="ECO:0000313" key="2">
    <source>
        <dbReference type="EMBL" id="KAK7812982.1"/>
    </source>
</evidence>
<gene>
    <name evidence="2" type="ORF">U0070_012900</name>
</gene>
<keyword evidence="3" id="KW-1185">Reference proteome</keyword>
<accession>A0AAW0IF80</accession>
<sequence>MSHIDAVDSKVQTAVTTKGTDSEFSTKGVCSDGQVGAASTGPGHAHINAGDPARLTTMPDNPSGADRQPHGAAQLGKMTSTSNFQRLHLLWAKALCLQGRPAVLGLAVLRN</sequence>
<organism evidence="2 3">
    <name type="scientific">Myodes glareolus</name>
    <name type="common">Bank vole</name>
    <name type="synonym">Clethrionomys glareolus</name>
    <dbReference type="NCBI Taxonomy" id="447135"/>
    <lineage>
        <taxon>Eukaryota</taxon>
        <taxon>Metazoa</taxon>
        <taxon>Chordata</taxon>
        <taxon>Craniata</taxon>
        <taxon>Vertebrata</taxon>
        <taxon>Euteleostomi</taxon>
        <taxon>Mammalia</taxon>
        <taxon>Eutheria</taxon>
        <taxon>Euarchontoglires</taxon>
        <taxon>Glires</taxon>
        <taxon>Rodentia</taxon>
        <taxon>Myomorpha</taxon>
        <taxon>Muroidea</taxon>
        <taxon>Cricetidae</taxon>
        <taxon>Arvicolinae</taxon>
        <taxon>Myodes</taxon>
    </lineage>
</organism>
<feature type="region of interest" description="Disordered" evidence="1">
    <location>
        <begin position="1"/>
        <end position="73"/>
    </location>
</feature>
<proteinExistence type="predicted"/>